<dbReference type="Pfam" id="PF06574">
    <property type="entry name" value="FAD_syn"/>
    <property type="match status" value="1"/>
</dbReference>
<comment type="pathway">
    <text evidence="2 15">Cofactor biosynthesis; FAD biosynthesis; FAD from FMN: step 1/1.</text>
</comment>
<evidence type="ECO:0000256" key="12">
    <source>
        <dbReference type="ARBA" id="ARBA00023268"/>
    </source>
</evidence>
<comment type="function">
    <text evidence="1">Catalyzes the phosphorylation of riboflavin to FMN followed by the adenylation of FMN to FAD.</text>
</comment>
<keyword evidence="10 15" id="KW-0274">FAD</keyword>
<evidence type="ECO:0000256" key="4">
    <source>
        <dbReference type="ARBA" id="ARBA00022630"/>
    </source>
</evidence>
<dbReference type="InterPro" id="IPR015865">
    <property type="entry name" value="Riboflavin_kinase_bac/euk"/>
</dbReference>
<reference evidence="17 18" key="1">
    <citation type="submission" date="2005-11" db="EMBL/GenBank/DDBJ databases">
        <title>The complete genome sequence of Lawsonia intracellularis: the causative agent of proliferative enteropathy.</title>
        <authorList>
            <person name="Kaur K."/>
            <person name="Zhang Q."/>
            <person name="Beckler D."/>
            <person name="Munir S."/>
            <person name="Li L."/>
            <person name="Kinsley K."/>
            <person name="Herron L."/>
            <person name="Peterson A."/>
            <person name="May B."/>
            <person name="Singh S."/>
            <person name="Gebhart C."/>
            <person name="Kapur V."/>
        </authorList>
    </citation>
    <scope>NUCLEOTIDE SEQUENCE [LARGE SCALE GENOMIC DNA]</scope>
    <source>
        <strain evidence="17 18">PHE/MN1-00</strain>
    </source>
</reference>
<gene>
    <name evidence="17" type="primary">ribF</name>
    <name evidence="17" type="ordered locus">LI0709</name>
</gene>
<dbReference type="STRING" id="363253.LI0709"/>
<comment type="catalytic activity">
    <reaction evidence="13 15">
        <text>riboflavin + ATP = FMN + ADP + H(+)</text>
        <dbReference type="Rhea" id="RHEA:14357"/>
        <dbReference type="ChEBI" id="CHEBI:15378"/>
        <dbReference type="ChEBI" id="CHEBI:30616"/>
        <dbReference type="ChEBI" id="CHEBI:57986"/>
        <dbReference type="ChEBI" id="CHEBI:58210"/>
        <dbReference type="ChEBI" id="CHEBI:456216"/>
        <dbReference type="EC" id="2.7.1.26"/>
    </reaction>
</comment>
<keyword evidence="9 15" id="KW-0418">Kinase</keyword>
<evidence type="ECO:0000256" key="14">
    <source>
        <dbReference type="ARBA" id="ARBA00049494"/>
    </source>
</evidence>
<dbReference type="RefSeq" id="WP_011526792.1">
    <property type="nucleotide sequence ID" value="NC_008011.1"/>
</dbReference>
<dbReference type="GO" id="GO:0009398">
    <property type="term" value="P:FMN biosynthetic process"/>
    <property type="evidence" value="ECO:0007669"/>
    <property type="project" value="UniProtKB-UniRule"/>
</dbReference>
<keyword evidence="7 15" id="KW-0548">Nucleotidyltransferase</keyword>
<dbReference type="eggNOG" id="COG0196">
    <property type="taxonomic scope" value="Bacteria"/>
</dbReference>
<dbReference type="SUPFAM" id="SSF52374">
    <property type="entry name" value="Nucleotidylyl transferase"/>
    <property type="match status" value="1"/>
</dbReference>
<dbReference type="PANTHER" id="PTHR22749">
    <property type="entry name" value="RIBOFLAVIN KINASE/FMN ADENYLYLTRANSFERASE"/>
    <property type="match status" value="1"/>
</dbReference>
<keyword evidence="8 15" id="KW-0547">Nucleotide-binding</keyword>
<dbReference type="PIRSF" id="PIRSF004491">
    <property type="entry name" value="FAD_Synth"/>
    <property type="match status" value="1"/>
</dbReference>
<keyword evidence="12" id="KW-0511">Multifunctional enzyme</keyword>
<dbReference type="SUPFAM" id="SSF82114">
    <property type="entry name" value="Riboflavin kinase-like"/>
    <property type="match status" value="1"/>
</dbReference>
<dbReference type="GO" id="GO:0009231">
    <property type="term" value="P:riboflavin biosynthetic process"/>
    <property type="evidence" value="ECO:0007669"/>
    <property type="project" value="InterPro"/>
</dbReference>
<dbReference type="InterPro" id="IPR015864">
    <property type="entry name" value="FAD_synthase"/>
</dbReference>
<sequence>MIIKCDIDTIALPKNFLKEKKTTITLGNFDGVHLGHQALLKTIYLTAKKQQSISTVITFEPHPQAVLIGESPSLLTTKKEKLKLIKSMGIDLIFQLNFTSTLANMTTEQFVQSILLERLHMEGIVLGHDFSMGKERLGTQHVLSTLGKTMGFTVTHQPVFTFKEQPVSSSLIREAIQEGAIEKANLLLGRCYSIDGTIIHGKKRGRMLGFPTANLALSSNLIPSTGVYATLVTLESNQDNTFYIPVQHQKNTFLAVTNIGINPTFGDSIPKIETHLLNFHNDLYEQHMTINFLKKLREEAIFSNISSLITQIKDDISQTKTIFKNMLWPQSLSLEDPVDRMDATLKT</sequence>
<dbReference type="FunFam" id="3.40.50.620:FF:000021">
    <property type="entry name" value="Riboflavin biosynthesis protein"/>
    <property type="match status" value="1"/>
</dbReference>
<evidence type="ECO:0000313" key="17">
    <source>
        <dbReference type="EMBL" id="CAJ54763.1"/>
    </source>
</evidence>
<evidence type="ECO:0000256" key="1">
    <source>
        <dbReference type="ARBA" id="ARBA00002121"/>
    </source>
</evidence>
<evidence type="ECO:0000256" key="13">
    <source>
        <dbReference type="ARBA" id="ARBA00047880"/>
    </source>
</evidence>
<dbReference type="Gene3D" id="2.40.30.30">
    <property type="entry name" value="Riboflavin kinase-like"/>
    <property type="match status" value="1"/>
</dbReference>
<dbReference type="UniPathway" id="UPA00277">
    <property type="reaction ID" value="UER00407"/>
</dbReference>
<dbReference type="EC" id="2.7.7.2" evidence="15"/>
<evidence type="ECO:0000256" key="11">
    <source>
        <dbReference type="ARBA" id="ARBA00022840"/>
    </source>
</evidence>
<accession>Q1MQG4</accession>
<dbReference type="EMBL" id="AM180252">
    <property type="protein sequence ID" value="CAJ54763.1"/>
    <property type="molecule type" value="Genomic_DNA"/>
</dbReference>
<dbReference type="HOGENOM" id="CLU_048437_0_0_7"/>
<evidence type="ECO:0000259" key="16">
    <source>
        <dbReference type="SMART" id="SM00904"/>
    </source>
</evidence>
<dbReference type="GO" id="GO:0008531">
    <property type="term" value="F:riboflavin kinase activity"/>
    <property type="evidence" value="ECO:0007669"/>
    <property type="project" value="UniProtKB-UniRule"/>
</dbReference>
<comment type="pathway">
    <text evidence="3 15">Cofactor biosynthesis; FMN biosynthesis; FMN from riboflavin (ATP route): step 1/1.</text>
</comment>
<evidence type="ECO:0000256" key="15">
    <source>
        <dbReference type="PIRNR" id="PIRNR004491"/>
    </source>
</evidence>
<dbReference type="OrthoDB" id="9803667at2"/>
<dbReference type="Pfam" id="PF01687">
    <property type="entry name" value="Flavokinase"/>
    <property type="match status" value="1"/>
</dbReference>
<dbReference type="GO" id="GO:0003919">
    <property type="term" value="F:FMN adenylyltransferase activity"/>
    <property type="evidence" value="ECO:0007669"/>
    <property type="project" value="UniProtKB-UniRule"/>
</dbReference>
<dbReference type="InterPro" id="IPR014729">
    <property type="entry name" value="Rossmann-like_a/b/a_fold"/>
</dbReference>
<name>Q1MQG4_LAWIP</name>
<dbReference type="PANTHER" id="PTHR22749:SF6">
    <property type="entry name" value="RIBOFLAVIN KINASE"/>
    <property type="match status" value="1"/>
</dbReference>
<proteinExistence type="inferred from homology"/>
<dbReference type="Gene3D" id="3.40.50.620">
    <property type="entry name" value="HUPs"/>
    <property type="match status" value="1"/>
</dbReference>
<dbReference type="InterPro" id="IPR023468">
    <property type="entry name" value="Riboflavin_kinase"/>
</dbReference>
<evidence type="ECO:0000256" key="5">
    <source>
        <dbReference type="ARBA" id="ARBA00022643"/>
    </source>
</evidence>
<comment type="catalytic activity">
    <reaction evidence="14 15">
        <text>FMN + ATP + H(+) = FAD + diphosphate</text>
        <dbReference type="Rhea" id="RHEA:17237"/>
        <dbReference type="ChEBI" id="CHEBI:15378"/>
        <dbReference type="ChEBI" id="CHEBI:30616"/>
        <dbReference type="ChEBI" id="CHEBI:33019"/>
        <dbReference type="ChEBI" id="CHEBI:57692"/>
        <dbReference type="ChEBI" id="CHEBI:58210"/>
        <dbReference type="EC" id="2.7.7.2"/>
    </reaction>
</comment>
<dbReference type="SMART" id="SM00904">
    <property type="entry name" value="Flavokinase"/>
    <property type="match status" value="1"/>
</dbReference>
<keyword evidence="18" id="KW-1185">Reference proteome</keyword>
<dbReference type="GO" id="GO:0005524">
    <property type="term" value="F:ATP binding"/>
    <property type="evidence" value="ECO:0007669"/>
    <property type="project" value="UniProtKB-UniRule"/>
</dbReference>
<dbReference type="NCBIfam" id="NF004162">
    <property type="entry name" value="PRK05627.1-5"/>
    <property type="match status" value="1"/>
</dbReference>
<evidence type="ECO:0000313" key="18">
    <source>
        <dbReference type="Proteomes" id="UP000002430"/>
    </source>
</evidence>
<evidence type="ECO:0000256" key="6">
    <source>
        <dbReference type="ARBA" id="ARBA00022679"/>
    </source>
</evidence>
<dbReference type="EC" id="2.7.1.26" evidence="15"/>
<dbReference type="NCBIfam" id="NF004160">
    <property type="entry name" value="PRK05627.1-3"/>
    <property type="match status" value="1"/>
</dbReference>
<organism evidence="17 18">
    <name type="scientific">Lawsonia intracellularis (strain PHE/MN1-00)</name>
    <dbReference type="NCBI Taxonomy" id="363253"/>
    <lineage>
        <taxon>Bacteria</taxon>
        <taxon>Pseudomonadati</taxon>
        <taxon>Thermodesulfobacteriota</taxon>
        <taxon>Desulfovibrionia</taxon>
        <taxon>Desulfovibrionales</taxon>
        <taxon>Desulfovibrionaceae</taxon>
        <taxon>Lawsonia</taxon>
    </lineage>
</organism>
<dbReference type="GO" id="GO:0006747">
    <property type="term" value="P:FAD biosynthetic process"/>
    <property type="evidence" value="ECO:0007669"/>
    <property type="project" value="UniProtKB-UniRule"/>
</dbReference>
<evidence type="ECO:0000256" key="3">
    <source>
        <dbReference type="ARBA" id="ARBA00005201"/>
    </source>
</evidence>
<evidence type="ECO:0000256" key="7">
    <source>
        <dbReference type="ARBA" id="ARBA00022695"/>
    </source>
</evidence>
<dbReference type="KEGG" id="lip:LI0709"/>
<dbReference type="AlphaFoldDB" id="Q1MQG4"/>
<evidence type="ECO:0000256" key="2">
    <source>
        <dbReference type="ARBA" id="ARBA00004726"/>
    </source>
</evidence>
<keyword evidence="6 15" id="KW-0808">Transferase</keyword>
<keyword evidence="11 15" id="KW-0067">ATP-binding</keyword>
<dbReference type="CDD" id="cd02064">
    <property type="entry name" value="FAD_synthetase_N"/>
    <property type="match status" value="1"/>
</dbReference>
<comment type="similarity">
    <text evidence="15">Belongs to the ribF family.</text>
</comment>
<keyword evidence="5 15" id="KW-0288">FMN</keyword>
<protein>
    <recommendedName>
        <fullName evidence="15">Riboflavin biosynthesis protein</fullName>
    </recommendedName>
    <domain>
        <recommendedName>
            <fullName evidence="15">Riboflavin kinase</fullName>
            <ecNumber evidence="15">2.7.1.26</ecNumber>
        </recommendedName>
        <alternativeName>
            <fullName evidence="15">Flavokinase</fullName>
        </alternativeName>
    </domain>
    <domain>
        <recommendedName>
            <fullName evidence="15">FMN adenylyltransferase</fullName>
            <ecNumber evidence="15">2.7.7.2</ecNumber>
        </recommendedName>
        <alternativeName>
            <fullName evidence="15">FAD pyrophosphorylase</fullName>
        </alternativeName>
        <alternativeName>
            <fullName evidence="15">FAD synthase</fullName>
        </alternativeName>
    </domain>
</protein>
<dbReference type="Proteomes" id="UP000002430">
    <property type="component" value="Chromosome"/>
</dbReference>
<feature type="domain" description="Riboflavin kinase" evidence="16">
    <location>
        <begin position="187"/>
        <end position="324"/>
    </location>
</feature>
<evidence type="ECO:0000256" key="10">
    <source>
        <dbReference type="ARBA" id="ARBA00022827"/>
    </source>
</evidence>
<evidence type="ECO:0000256" key="8">
    <source>
        <dbReference type="ARBA" id="ARBA00022741"/>
    </source>
</evidence>
<dbReference type="InterPro" id="IPR023465">
    <property type="entry name" value="Riboflavin_kinase_dom_sf"/>
</dbReference>
<dbReference type="NCBIfam" id="TIGR00083">
    <property type="entry name" value="ribF"/>
    <property type="match status" value="1"/>
</dbReference>
<dbReference type="UniPathway" id="UPA00276">
    <property type="reaction ID" value="UER00406"/>
</dbReference>
<evidence type="ECO:0000256" key="9">
    <source>
        <dbReference type="ARBA" id="ARBA00022777"/>
    </source>
</evidence>
<keyword evidence="4 15" id="KW-0285">Flavoprotein</keyword>
<dbReference type="InterPro" id="IPR002606">
    <property type="entry name" value="Riboflavin_kinase_bac"/>
</dbReference>